<sequence length="157" mass="18600">MLICLDCDFGNIYCPDCKKTAKINRYKKANKKYRMTSHGKMQRARQEKMRRLRLKLTISKQTELKFVGDRTTIFPSISAINENVTVVVTCKNIAENISKGDLSEDPHKIHKEKNTFFRFQAERGGKRRIYCSFCSQECNFFSYDTTLPLRYHRQRWP</sequence>
<keyword evidence="1" id="KW-0614">Plasmid</keyword>
<accession>A0A4P2VMP7</accession>
<proteinExistence type="predicted"/>
<gene>
    <name evidence="1" type="ORF">JCM31447_31570</name>
</gene>
<dbReference type="Proteomes" id="UP000291236">
    <property type="component" value="Plasmid 79K"/>
</dbReference>
<dbReference type="EMBL" id="AP019369">
    <property type="protein sequence ID" value="BBH54683.1"/>
    <property type="molecule type" value="Genomic_DNA"/>
</dbReference>
<organism evidence="1 2">
    <name type="scientific">Fluviispira sanaruensis</name>
    <dbReference type="NCBI Taxonomy" id="2493639"/>
    <lineage>
        <taxon>Bacteria</taxon>
        <taxon>Pseudomonadati</taxon>
        <taxon>Bdellovibrionota</taxon>
        <taxon>Oligoflexia</taxon>
        <taxon>Silvanigrellales</taxon>
        <taxon>Silvanigrellaceae</taxon>
        <taxon>Fluviispira</taxon>
    </lineage>
</organism>
<name>A0A4P2VMP7_FLUSA</name>
<dbReference type="AlphaFoldDB" id="A0A4P2VMP7"/>
<dbReference type="KEGG" id="sbf:JCM31447_31570"/>
<evidence type="ECO:0000313" key="2">
    <source>
        <dbReference type="Proteomes" id="UP000291236"/>
    </source>
</evidence>
<evidence type="ECO:0000313" key="1">
    <source>
        <dbReference type="EMBL" id="BBH54683.1"/>
    </source>
</evidence>
<keyword evidence="2" id="KW-1185">Reference proteome</keyword>
<reference evidence="1 2" key="1">
    <citation type="submission" date="2018-12" db="EMBL/GenBank/DDBJ databases">
        <title>Rubrispira sanarue gen. nov., sp., nov., a member of the order Silvanigrellales, isolated from a brackish lake in Hamamatsu Japan.</title>
        <authorList>
            <person name="Maejima Y."/>
            <person name="Iino T."/>
            <person name="Muraguchi Y."/>
            <person name="Fukuda K."/>
            <person name="Nojiri H."/>
            <person name="Ohkuma M."/>
            <person name="Moriuchi R."/>
            <person name="Dohra H."/>
            <person name="Kimbara K."/>
            <person name="Shintani M."/>
        </authorList>
    </citation>
    <scope>NUCLEOTIDE SEQUENCE [LARGE SCALE GENOMIC DNA]</scope>
    <source>
        <strain evidence="1 2">RF1110005</strain>
        <plasmid evidence="1 2">79K</plasmid>
    </source>
</reference>
<geneLocation type="plasmid" evidence="1 2">
    <name>79K</name>
</geneLocation>
<protein>
    <submittedName>
        <fullName evidence="1">Uncharacterized protein</fullName>
    </submittedName>
</protein>